<reference evidence="1 2" key="1">
    <citation type="journal article" date="2016" name="Sci. Rep.">
        <title>Peltaster fructicola genome reveals evolution from an invasive phytopathogen to an ectophytic parasite.</title>
        <authorList>
            <person name="Xu C."/>
            <person name="Chen H."/>
            <person name="Gleason M.L."/>
            <person name="Xu J.R."/>
            <person name="Liu H."/>
            <person name="Zhang R."/>
            <person name="Sun G."/>
        </authorList>
    </citation>
    <scope>NUCLEOTIDE SEQUENCE [LARGE SCALE GENOMIC DNA]</scope>
    <source>
        <strain evidence="1 2">LNHT1506</strain>
    </source>
</reference>
<dbReference type="OrthoDB" id="438224at2759"/>
<evidence type="ECO:0000313" key="2">
    <source>
        <dbReference type="Proteomes" id="UP000503462"/>
    </source>
</evidence>
<protein>
    <submittedName>
        <fullName evidence="1">Uncharacterized protein</fullName>
    </submittedName>
</protein>
<dbReference type="AlphaFoldDB" id="A0A6H0XU59"/>
<proteinExistence type="predicted"/>
<keyword evidence="2" id="KW-1185">Reference proteome</keyword>
<dbReference type="EMBL" id="CP051140">
    <property type="protein sequence ID" value="QIW98215.1"/>
    <property type="molecule type" value="Genomic_DNA"/>
</dbReference>
<evidence type="ECO:0000313" key="1">
    <source>
        <dbReference type="EMBL" id="QIW98215.1"/>
    </source>
</evidence>
<accession>A0A6H0XU59</accession>
<dbReference type="Proteomes" id="UP000503462">
    <property type="component" value="Chromosome 2"/>
</dbReference>
<sequence>MQGQGKATFFCRGDQQDEATCDALIVTSIKAFFDASGHPVLVDSQELPSVLRTYGQWYWRTDRTNARSRIEVPFSKVLGRYHESSALIAWYGTPERADTQVRRTAGHQ</sequence>
<gene>
    <name evidence="1" type="ORF">AMS68_003733</name>
</gene>
<organism evidence="1 2">
    <name type="scientific">Peltaster fructicola</name>
    <dbReference type="NCBI Taxonomy" id="286661"/>
    <lineage>
        <taxon>Eukaryota</taxon>
        <taxon>Fungi</taxon>
        <taxon>Dikarya</taxon>
        <taxon>Ascomycota</taxon>
        <taxon>Pezizomycotina</taxon>
        <taxon>Dothideomycetes</taxon>
        <taxon>Dothideomycetes incertae sedis</taxon>
        <taxon>Peltaster</taxon>
    </lineage>
</organism>
<name>A0A6H0XU59_9PEZI</name>